<dbReference type="AlphaFoldDB" id="X1RPW8"/>
<protein>
    <submittedName>
        <fullName evidence="1">Uncharacterized protein</fullName>
    </submittedName>
</protein>
<evidence type="ECO:0000313" key="1">
    <source>
        <dbReference type="EMBL" id="GAI69006.1"/>
    </source>
</evidence>
<feature type="non-terminal residue" evidence="1">
    <location>
        <position position="1"/>
    </location>
</feature>
<comment type="caution">
    <text evidence="1">The sequence shown here is derived from an EMBL/GenBank/DDBJ whole genome shotgun (WGS) entry which is preliminary data.</text>
</comment>
<accession>X1RPW8</accession>
<reference evidence="1" key="1">
    <citation type="journal article" date="2014" name="Front. Microbiol.">
        <title>High frequency of phylogenetically diverse reductive dehalogenase-homologous genes in deep subseafloor sedimentary metagenomes.</title>
        <authorList>
            <person name="Kawai M."/>
            <person name="Futagami T."/>
            <person name="Toyoda A."/>
            <person name="Takaki Y."/>
            <person name="Nishi S."/>
            <person name="Hori S."/>
            <person name="Arai W."/>
            <person name="Tsubouchi T."/>
            <person name="Morono Y."/>
            <person name="Uchiyama I."/>
            <person name="Ito T."/>
            <person name="Fujiyama A."/>
            <person name="Inagaki F."/>
            <person name="Takami H."/>
        </authorList>
    </citation>
    <scope>NUCLEOTIDE SEQUENCE</scope>
    <source>
        <strain evidence="1">Expedition CK06-06</strain>
    </source>
</reference>
<name>X1RPW8_9ZZZZ</name>
<organism evidence="1">
    <name type="scientific">marine sediment metagenome</name>
    <dbReference type="NCBI Taxonomy" id="412755"/>
    <lineage>
        <taxon>unclassified sequences</taxon>
        <taxon>metagenomes</taxon>
        <taxon>ecological metagenomes</taxon>
    </lineage>
</organism>
<gene>
    <name evidence="1" type="ORF">S12H4_02891</name>
</gene>
<proteinExistence type="predicted"/>
<sequence length="112" mass="12909">KGTKIDTQTGYVNFKGMPDEWIIDIPKVMDFFKTIPEKLANKFTRVTIELLKGELKKAIITDNAPIFEKSKITDLGAKLFLVDEATEESYEIEGVEIKRQKPKFHYKIKSDL</sequence>
<dbReference type="EMBL" id="BARW01000759">
    <property type="protein sequence ID" value="GAI69006.1"/>
    <property type="molecule type" value="Genomic_DNA"/>
</dbReference>